<name>A0A0S3QV60_THET7</name>
<dbReference type="NCBIfam" id="NF005974">
    <property type="entry name" value="PRK08061.1"/>
    <property type="match status" value="1"/>
</dbReference>
<dbReference type="FunFam" id="4.10.830.10:FF:000001">
    <property type="entry name" value="30S ribosomal protein S14 type Z"/>
    <property type="match status" value="1"/>
</dbReference>
<feature type="binding site" evidence="11">
    <location>
        <position position="43"/>
    </location>
    <ligand>
        <name>Zn(2+)</name>
        <dbReference type="ChEBI" id="CHEBI:29105"/>
    </ligand>
</feature>
<dbReference type="STRING" id="1298851.TST_1422"/>
<evidence type="ECO:0000256" key="10">
    <source>
        <dbReference type="ARBA" id="ARBA00060857"/>
    </source>
</evidence>
<evidence type="ECO:0000256" key="7">
    <source>
        <dbReference type="ARBA" id="ARBA00023274"/>
    </source>
</evidence>
<dbReference type="Gene3D" id="4.10.830.10">
    <property type="entry name" value="30s Ribosomal Protein S14, Chain N"/>
    <property type="match status" value="1"/>
</dbReference>
<evidence type="ECO:0000313" key="12">
    <source>
        <dbReference type="EMBL" id="BAT72209.1"/>
    </source>
</evidence>
<dbReference type="Proteomes" id="UP000063234">
    <property type="component" value="Chromosome"/>
</dbReference>
<evidence type="ECO:0000313" key="13">
    <source>
        <dbReference type="Proteomes" id="UP000063234"/>
    </source>
</evidence>
<gene>
    <name evidence="11" type="primary">rpsZ</name>
    <name evidence="11" type="synonym">rpsN</name>
    <name evidence="12" type="ORF">TST_1422</name>
</gene>
<evidence type="ECO:0000256" key="6">
    <source>
        <dbReference type="ARBA" id="ARBA00022980"/>
    </source>
</evidence>
<dbReference type="PANTHER" id="PTHR19836:SF19">
    <property type="entry name" value="SMALL RIBOSOMAL SUBUNIT PROTEIN US14M"/>
    <property type="match status" value="1"/>
</dbReference>
<evidence type="ECO:0000256" key="3">
    <source>
        <dbReference type="ARBA" id="ARBA00022730"/>
    </source>
</evidence>
<keyword evidence="7 11" id="KW-0687">Ribonucleoprotein</keyword>
<dbReference type="SUPFAM" id="SSF57716">
    <property type="entry name" value="Glucocorticoid receptor-like (DNA-binding domain)"/>
    <property type="match status" value="1"/>
</dbReference>
<dbReference type="OrthoDB" id="9810484at2"/>
<dbReference type="PROSITE" id="PS00527">
    <property type="entry name" value="RIBOSOMAL_S14"/>
    <property type="match status" value="1"/>
</dbReference>
<comment type="similarity">
    <text evidence="10 11">Belongs to the universal ribosomal protein uS14 family. Zinc-binding uS14 subfamily.</text>
</comment>
<dbReference type="Pfam" id="PF00253">
    <property type="entry name" value="Ribosomal_S14"/>
    <property type="match status" value="1"/>
</dbReference>
<evidence type="ECO:0000256" key="1">
    <source>
        <dbReference type="ARBA" id="ARBA00003686"/>
    </source>
</evidence>
<sequence>MARKAQMEKMKKPPKFKVRWRNRCPICGRARGYLRKFNLCRICFRRLALEGKIPGVRKASW</sequence>
<dbReference type="PATRIC" id="fig|1298851.3.peg.1496"/>
<dbReference type="InterPro" id="IPR018271">
    <property type="entry name" value="Ribosomal_uS14_CS"/>
</dbReference>
<dbReference type="EMBL" id="AP013035">
    <property type="protein sequence ID" value="BAT72209.1"/>
    <property type="molecule type" value="Genomic_DNA"/>
</dbReference>
<comment type="subunit">
    <text evidence="9 11">Part of the 30S ribosomal subunit. Contacts proteins S3 and S10.</text>
</comment>
<feature type="binding site" evidence="11">
    <location>
        <position position="40"/>
    </location>
    <ligand>
        <name>Zn(2+)</name>
        <dbReference type="ChEBI" id="CHEBI:29105"/>
    </ligand>
</feature>
<feature type="binding site" evidence="11">
    <location>
        <position position="24"/>
    </location>
    <ligand>
        <name>Zn(2+)</name>
        <dbReference type="ChEBI" id="CHEBI:29105"/>
    </ligand>
</feature>
<dbReference type="GO" id="GO:0015935">
    <property type="term" value="C:small ribosomal subunit"/>
    <property type="evidence" value="ECO:0007669"/>
    <property type="project" value="TreeGrafter"/>
</dbReference>
<dbReference type="GO" id="GO:0008270">
    <property type="term" value="F:zinc ion binding"/>
    <property type="evidence" value="ECO:0007669"/>
    <property type="project" value="UniProtKB-UniRule"/>
</dbReference>
<dbReference type="InterPro" id="IPR043140">
    <property type="entry name" value="Ribosomal_uS14_sf"/>
</dbReference>
<dbReference type="InterPro" id="IPR023053">
    <property type="entry name" value="Ribosomal_uS14_bact"/>
</dbReference>
<evidence type="ECO:0000256" key="11">
    <source>
        <dbReference type="HAMAP-Rule" id="MF_01364"/>
    </source>
</evidence>
<comment type="cofactor">
    <cofactor evidence="11">
        <name>Zn(2+)</name>
        <dbReference type="ChEBI" id="CHEBI:29105"/>
    </cofactor>
    <text evidence="11">Binds 1 zinc ion per subunit.</text>
</comment>
<reference evidence="13" key="1">
    <citation type="journal article" date="2018" name="Science">
        <title>A primordial and reversible TCA cycle in a facultatively chemolithoautotrophic thermophile.</title>
        <authorList>
            <person name="Nunoura T."/>
            <person name="Chikaraishi Y."/>
            <person name="Izaki R."/>
            <person name="Suwa T."/>
            <person name="Sato T."/>
            <person name="Harada T."/>
            <person name="Mori K."/>
            <person name="Kato Y."/>
            <person name="Miyazaki M."/>
            <person name="Shimamura S."/>
            <person name="Yanagawa K."/>
            <person name="Shuto A."/>
            <person name="Ohkouchi N."/>
            <person name="Fujita N."/>
            <person name="Takaki Y."/>
            <person name="Atomi H."/>
            <person name="Takai K."/>
        </authorList>
    </citation>
    <scope>NUCLEOTIDE SEQUENCE [LARGE SCALE GENOMIC DNA]</scope>
    <source>
        <strain evidence="13">DSM 17441 / JCM 13301 / NBRC 103674 / ABI70S6</strain>
    </source>
</reference>
<evidence type="ECO:0000256" key="8">
    <source>
        <dbReference type="ARBA" id="ARBA00035167"/>
    </source>
</evidence>
<dbReference type="InterPro" id="IPR001209">
    <property type="entry name" value="Ribosomal_uS14"/>
</dbReference>
<keyword evidence="2 11" id="KW-0479">Metal-binding</keyword>
<feature type="binding site" evidence="11">
    <location>
        <position position="27"/>
    </location>
    <ligand>
        <name>Zn(2+)</name>
        <dbReference type="ChEBI" id="CHEBI:29105"/>
    </ligand>
</feature>
<keyword evidence="5 11" id="KW-0694">RNA-binding</keyword>
<keyword evidence="3 11" id="KW-0699">rRNA-binding</keyword>
<evidence type="ECO:0000256" key="4">
    <source>
        <dbReference type="ARBA" id="ARBA00022833"/>
    </source>
</evidence>
<evidence type="ECO:0000256" key="9">
    <source>
        <dbReference type="ARBA" id="ARBA00047110"/>
    </source>
</evidence>
<keyword evidence="6 11" id="KW-0689">Ribosomal protein</keyword>
<dbReference type="RefSeq" id="WP_068550195.1">
    <property type="nucleotide sequence ID" value="NZ_AP013035.1"/>
</dbReference>
<evidence type="ECO:0000256" key="2">
    <source>
        <dbReference type="ARBA" id="ARBA00022723"/>
    </source>
</evidence>
<comment type="function">
    <text evidence="1 11">Binds 16S rRNA, required for the assembly of 30S particles and may also be responsible for determining the conformation of the 16S rRNA at the A site.</text>
</comment>
<accession>A0A0S3QV60</accession>
<evidence type="ECO:0000256" key="5">
    <source>
        <dbReference type="ARBA" id="ARBA00022884"/>
    </source>
</evidence>
<keyword evidence="13" id="KW-1185">Reference proteome</keyword>
<dbReference type="GO" id="GO:0005737">
    <property type="term" value="C:cytoplasm"/>
    <property type="evidence" value="ECO:0007669"/>
    <property type="project" value="UniProtKB-ARBA"/>
</dbReference>
<dbReference type="AlphaFoldDB" id="A0A0S3QV60"/>
<dbReference type="HAMAP" id="MF_01364_B">
    <property type="entry name" value="Ribosomal_uS14_2_B"/>
    <property type="match status" value="1"/>
</dbReference>
<keyword evidence="4 11" id="KW-0862">Zinc</keyword>
<dbReference type="GO" id="GO:0006412">
    <property type="term" value="P:translation"/>
    <property type="evidence" value="ECO:0007669"/>
    <property type="project" value="UniProtKB-UniRule"/>
</dbReference>
<organism evidence="12 13">
    <name type="scientific">Thermosulfidibacter takaii (strain DSM 17441 / JCM 13301 / NBRC 103674 / ABI70S6)</name>
    <dbReference type="NCBI Taxonomy" id="1298851"/>
    <lineage>
        <taxon>Bacteria</taxon>
        <taxon>Pseudomonadati</taxon>
        <taxon>Thermosulfidibacterota</taxon>
        <taxon>Thermosulfidibacteria</taxon>
        <taxon>Thermosulfidibacterales</taxon>
        <taxon>Thermosulfidibacteraceae</taxon>
    </lineage>
</organism>
<proteinExistence type="inferred from homology"/>
<dbReference type="GO" id="GO:0003735">
    <property type="term" value="F:structural constituent of ribosome"/>
    <property type="evidence" value="ECO:0007669"/>
    <property type="project" value="InterPro"/>
</dbReference>
<dbReference type="KEGG" id="ttk:TST_1422"/>
<dbReference type="PANTHER" id="PTHR19836">
    <property type="entry name" value="30S RIBOSOMAL PROTEIN S14"/>
    <property type="match status" value="1"/>
</dbReference>
<dbReference type="GO" id="GO:0019843">
    <property type="term" value="F:rRNA binding"/>
    <property type="evidence" value="ECO:0007669"/>
    <property type="project" value="UniProtKB-UniRule"/>
</dbReference>
<protein>
    <recommendedName>
        <fullName evidence="8 11">Small ribosomal subunit protein uS14</fullName>
    </recommendedName>
</protein>